<protein>
    <recommendedName>
        <fullName evidence="3">Secreted protein</fullName>
    </recommendedName>
</protein>
<dbReference type="Proteomes" id="UP001345963">
    <property type="component" value="Unassembled WGS sequence"/>
</dbReference>
<sequence length="127" mass="14514">MHLHLLWSCSTAAVATEKIKSRTTNNTGESHTGSTHFIRKHNNKGSTDLLYFERSLFLQHLHKMYLLEFFSTPHKKINLLVNSSLLLLTFNIAPLAHVWCLTATHEDKTVGTPRLMKEKPTMVTEIT</sequence>
<accession>A0ABU7C8I3</accession>
<gene>
    <name evidence="1" type="ORF">ATANTOWER_016207</name>
</gene>
<name>A0ABU7C8I3_9TELE</name>
<dbReference type="EMBL" id="JAHUTI010082034">
    <property type="protein sequence ID" value="MED6259046.1"/>
    <property type="molecule type" value="Genomic_DNA"/>
</dbReference>
<evidence type="ECO:0000313" key="2">
    <source>
        <dbReference type="Proteomes" id="UP001345963"/>
    </source>
</evidence>
<keyword evidence="2" id="KW-1185">Reference proteome</keyword>
<organism evidence="1 2">
    <name type="scientific">Ataeniobius toweri</name>
    <dbReference type="NCBI Taxonomy" id="208326"/>
    <lineage>
        <taxon>Eukaryota</taxon>
        <taxon>Metazoa</taxon>
        <taxon>Chordata</taxon>
        <taxon>Craniata</taxon>
        <taxon>Vertebrata</taxon>
        <taxon>Euteleostomi</taxon>
        <taxon>Actinopterygii</taxon>
        <taxon>Neopterygii</taxon>
        <taxon>Teleostei</taxon>
        <taxon>Neoteleostei</taxon>
        <taxon>Acanthomorphata</taxon>
        <taxon>Ovalentaria</taxon>
        <taxon>Atherinomorphae</taxon>
        <taxon>Cyprinodontiformes</taxon>
        <taxon>Goodeidae</taxon>
        <taxon>Ataeniobius</taxon>
    </lineage>
</organism>
<evidence type="ECO:0000313" key="1">
    <source>
        <dbReference type="EMBL" id="MED6259046.1"/>
    </source>
</evidence>
<evidence type="ECO:0008006" key="3">
    <source>
        <dbReference type="Google" id="ProtNLM"/>
    </source>
</evidence>
<reference evidence="1 2" key="1">
    <citation type="submission" date="2021-07" db="EMBL/GenBank/DDBJ databases">
        <authorList>
            <person name="Palmer J.M."/>
        </authorList>
    </citation>
    <scope>NUCLEOTIDE SEQUENCE [LARGE SCALE GENOMIC DNA]</scope>
    <source>
        <strain evidence="1 2">AT_MEX2019</strain>
        <tissue evidence="1">Muscle</tissue>
    </source>
</reference>
<proteinExistence type="predicted"/>
<comment type="caution">
    <text evidence="1">The sequence shown here is derived from an EMBL/GenBank/DDBJ whole genome shotgun (WGS) entry which is preliminary data.</text>
</comment>